<sequence length="230" mass="24165">MELVHLEEDVQNTRDCFRRRKTRSDIWRRAQLERLGISKRRTVRSSWPLKRILASPQLKLTGMRTVGVAKKSLNLSVELFGGWNDKPAAVVVVVVVEAGDETEDGDAAEDAAFEDVAKSVESFGVAVVDVAAAGEDDQLAAVQGVAHDFVVAFEDEAAQVHAVAVVELGLGFEDEMLPKAGDEGGVGPVIEIEAAEAGAGSVPVPGAVPAMVPEAEAAPGSVAGIEIESG</sequence>
<dbReference type="Proteomes" id="UP001234297">
    <property type="component" value="Chromosome 6"/>
</dbReference>
<reference evidence="1 2" key="1">
    <citation type="journal article" date="2022" name="Hortic Res">
        <title>A haplotype resolved chromosomal level avocado genome allows analysis of novel avocado genes.</title>
        <authorList>
            <person name="Nath O."/>
            <person name="Fletcher S.J."/>
            <person name="Hayward A."/>
            <person name="Shaw L.M."/>
            <person name="Masouleh A.K."/>
            <person name="Furtado A."/>
            <person name="Henry R.J."/>
            <person name="Mitter N."/>
        </authorList>
    </citation>
    <scope>NUCLEOTIDE SEQUENCE [LARGE SCALE GENOMIC DNA]</scope>
    <source>
        <strain evidence="2">cv. Hass</strain>
    </source>
</reference>
<evidence type="ECO:0000313" key="1">
    <source>
        <dbReference type="EMBL" id="KAJ8628463.1"/>
    </source>
</evidence>
<organism evidence="1 2">
    <name type="scientific">Persea americana</name>
    <name type="common">Avocado</name>
    <dbReference type="NCBI Taxonomy" id="3435"/>
    <lineage>
        <taxon>Eukaryota</taxon>
        <taxon>Viridiplantae</taxon>
        <taxon>Streptophyta</taxon>
        <taxon>Embryophyta</taxon>
        <taxon>Tracheophyta</taxon>
        <taxon>Spermatophyta</taxon>
        <taxon>Magnoliopsida</taxon>
        <taxon>Magnoliidae</taxon>
        <taxon>Laurales</taxon>
        <taxon>Lauraceae</taxon>
        <taxon>Persea</taxon>
    </lineage>
</organism>
<comment type="caution">
    <text evidence="1">The sequence shown here is derived from an EMBL/GenBank/DDBJ whole genome shotgun (WGS) entry which is preliminary data.</text>
</comment>
<protein>
    <submittedName>
        <fullName evidence="1">Uncharacterized protein</fullName>
    </submittedName>
</protein>
<accession>A0ACC2L595</accession>
<name>A0ACC2L595_PERAE</name>
<dbReference type="EMBL" id="CM056814">
    <property type="protein sequence ID" value="KAJ8628463.1"/>
    <property type="molecule type" value="Genomic_DNA"/>
</dbReference>
<keyword evidence="2" id="KW-1185">Reference proteome</keyword>
<gene>
    <name evidence="1" type="ORF">MRB53_021770</name>
</gene>
<proteinExistence type="predicted"/>
<evidence type="ECO:0000313" key="2">
    <source>
        <dbReference type="Proteomes" id="UP001234297"/>
    </source>
</evidence>